<evidence type="ECO:0000259" key="18">
    <source>
        <dbReference type="PROSITE" id="PS51384"/>
    </source>
</evidence>
<feature type="binding site" evidence="15">
    <location>
        <position position="275"/>
    </location>
    <ligand>
        <name>FAD</name>
        <dbReference type="ChEBI" id="CHEBI:57692"/>
    </ligand>
</feature>
<evidence type="ECO:0000256" key="13">
    <source>
        <dbReference type="ARBA" id="ARBA00023027"/>
    </source>
</evidence>
<protein>
    <submittedName>
        <fullName evidence="19">Uncharacterized protein</fullName>
    </submittedName>
</protein>
<evidence type="ECO:0000256" key="3">
    <source>
        <dbReference type="ARBA" id="ARBA00006105"/>
    </source>
</evidence>
<keyword evidence="8" id="KW-0496">Mitochondrion</keyword>
<evidence type="ECO:0000256" key="1">
    <source>
        <dbReference type="ARBA" id="ARBA00001974"/>
    </source>
</evidence>
<keyword evidence="11" id="KW-0560">Oxidoreductase</keyword>
<dbReference type="InterPro" id="IPR039261">
    <property type="entry name" value="FNR_nucleotide-bd"/>
</dbReference>
<evidence type="ECO:0000256" key="2">
    <source>
        <dbReference type="ARBA" id="ARBA00004572"/>
    </source>
</evidence>
<dbReference type="InterPro" id="IPR017938">
    <property type="entry name" value="Riboflavin_synthase-like_b-brl"/>
</dbReference>
<dbReference type="PANTHER" id="PTHR19370">
    <property type="entry name" value="NADH-CYTOCHROME B5 REDUCTASE"/>
    <property type="match status" value="1"/>
</dbReference>
<dbReference type="Proteomes" id="UP000326565">
    <property type="component" value="Unassembled WGS sequence"/>
</dbReference>
<dbReference type="PRINTS" id="PR00363">
    <property type="entry name" value="CYTOCHROMEB5"/>
</dbReference>
<dbReference type="GO" id="GO:0005741">
    <property type="term" value="C:mitochondrial outer membrane"/>
    <property type="evidence" value="ECO:0007669"/>
    <property type="project" value="UniProtKB-SubCell"/>
</dbReference>
<dbReference type="PROSITE" id="PS00191">
    <property type="entry name" value="CYTOCHROME_B5_1"/>
    <property type="match status" value="1"/>
</dbReference>
<evidence type="ECO:0000256" key="10">
    <source>
        <dbReference type="ARBA" id="ARBA00022989"/>
    </source>
</evidence>
<dbReference type="GO" id="GO:0016491">
    <property type="term" value="F:oxidoreductase activity"/>
    <property type="evidence" value="ECO:0007669"/>
    <property type="project" value="UniProtKB-KW"/>
</dbReference>
<comment type="cofactor">
    <cofactor evidence="1 15">
        <name>FAD</name>
        <dbReference type="ChEBI" id="CHEBI:57692"/>
    </cofactor>
</comment>
<dbReference type="Pfam" id="PF00173">
    <property type="entry name" value="Cyt-b5"/>
    <property type="match status" value="1"/>
</dbReference>
<dbReference type="FunFam" id="3.10.120.10:FF:000002">
    <property type="entry name" value="Cytochrome b5 type B"/>
    <property type="match status" value="1"/>
</dbReference>
<keyword evidence="4 16" id="KW-0349">Heme</keyword>
<dbReference type="GO" id="GO:0005783">
    <property type="term" value="C:endoplasmic reticulum"/>
    <property type="evidence" value="ECO:0007669"/>
    <property type="project" value="TreeGrafter"/>
</dbReference>
<comment type="similarity">
    <text evidence="16">Belongs to the cytochrome b5 family.</text>
</comment>
<dbReference type="InterPro" id="IPR036400">
    <property type="entry name" value="Cyt_B5-like_heme/steroid_sf"/>
</dbReference>
<evidence type="ECO:0000256" key="14">
    <source>
        <dbReference type="ARBA" id="ARBA00023136"/>
    </source>
</evidence>
<dbReference type="Gene3D" id="3.10.120.10">
    <property type="entry name" value="Cytochrome b5-like heme/steroid binding domain"/>
    <property type="match status" value="1"/>
</dbReference>
<dbReference type="PANTHER" id="PTHR19370:SF178">
    <property type="entry name" value="CYTOCHROME-B5 REDUCTASE"/>
    <property type="match status" value="1"/>
</dbReference>
<gene>
    <name evidence="19" type="ORF">BDV29DRAFT_176841</name>
</gene>
<dbReference type="Pfam" id="PF00175">
    <property type="entry name" value="NAD_binding_1"/>
    <property type="match status" value="1"/>
</dbReference>
<evidence type="ECO:0000256" key="8">
    <source>
        <dbReference type="ARBA" id="ARBA00022787"/>
    </source>
</evidence>
<evidence type="ECO:0000256" key="12">
    <source>
        <dbReference type="ARBA" id="ARBA00023004"/>
    </source>
</evidence>
<evidence type="ECO:0000313" key="19">
    <source>
        <dbReference type="EMBL" id="KAB8072679.1"/>
    </source>
</evidence>
<dbReference type="SUPFAM" id="SSF55856">
    <property type="entry name" value="Cytochrome b5-like heme/steroid binding domain"/>
    <property type="match status" value="1"/>
</dbReference>
<dbReference type="GO" id="GO:0046872">
    <property type="term" value="F:metal ion binding"/>
    <property type="evidence" value="ECO:0007669"/>
    <property type="project" value="UniProtKB-UniRule"/>
</dbReference>
<dbReference type="PRINTS" id="PR00371">
    <property type="entry name" value="FPNCR"/>
</dbReference>
<dbReference type="Gene3D" id="3.40.50.80">
    <property type="entry name" value="Nucleotide-binding domain of ferredoxin-NADP reductase (FNR) module"/>
    <property type="match status" value="1"/>
</dbReference>
<keyword evidence="12 16" id="KW-0408">Iron</keyword>
<keyword evidence="8" id="KW-1000">Mitochondrion outer membrane</keyword>
<evidence type="ECO:0000256" key="11">
    <source>
        <dbReference type="ARBA" id="ARBA00023002"/>
    </source>
</evidence>
<dbReference type="Gene3D" id="2.40.30.10">
    <property type="entry name" value="Translation factors"/>
    <property type="match status" value="1"/>
</dbReference>
<dbReference type="InterPro" id="IPR001199">
    <property type="entry name" value="Cyt_B5-like_heme/steroid-bd"/>
</dbReference>
<comment type="similarity">
    <text evidence="3">Belongs to the flavoprotein pyridine nucleotide cytochrome reductase family.</text>
</comment>
<reference evidence="19 20" key="1">
    <citation type="submission" date="2019-04" db="EMBL/GenBank/DDBJ databases">
        <title>Friends and foes A comparative genomics study of 23 Aspergillus species from section Flavi.</title>
        <authorList>
            <consortium name="DOE Joint Genome Institute"/>
            <person name="Kjaerbolling I."/>
            <person name="Vesth T."/>
            <person name="Frisvad J.C."/>
            <person name="Nybo J.L."/>
            <person name="Theobald S."/>
            <person name="Kildgaard S."/>
            <person name="Isbrandt T."/>
            <person name="Kuo A."/>
            <person name="Sato A."/>
            <person name="Lyhne E.K."/>
            <person name="Kogle M.E."/>
            <person name="Wiebenga A."/>
            <person name="Kun R.S."/>
            <person name="Lubbers R.J."/>
            <person name="Makela M.R."/>
            <person name="Barry K."/>
            <person name="Chovatia M."/>
            <person name="Clum A."/>
            <person name="Daum C."/>
            <person name="Haridas S."/>
            <person name="He G."/>
            <person name="LaButti K."/>
            <person name="Lipzen A."/>
            <person name="Mondo S."/>
            <person name="Riley R."/>
            <person name="Salamov A."/>
            <person name="Simmons B.A."/>
            <person name="Magnuson J.K."/>
            <person name="Henrissat B."/>
            <person name="Mortensen U.H."/>
            <person name="Larsen T.O."/>
            <person name="Devries R.P."/>
            <person name="Grigoriev I.V."/>
            <person name="Machida M."/>
            <person name="Baker S.E."/>
            <person name="Andersen M.R."/>
        </authorList>
    </citation>
    <scope>NUCLEOTIDE SEQUENCE [LARGE SCALE GENOMIC DNA]</scope>
    <source>
        <strain evidence="19 20">CBS 151.66</strain>
    </source>
</reference>
<evidence type="ECO:0000259" key="17">
    <source>
        <dbReference type="PROSITE" id="PS50255"/>
    </source>
</evidence>
<evidence type="ECO:0000256" key="15">
    <source>
        <dbReference type="PIRSR" id="PIRSR601834-1"/>
    </source>
</evidence>
<evidence type="ECO:0000256" key="7">
    <source>
        <dbReference type="ARBA" id="ARBA00022723"/>
    </source>
</evidence>
<feature type="binding site" evidence="15">
    <location>
        <position position="294"/>
    </location>
    <ligand>
        <name>FAD</name>
        <dbReference type="ChEBI" id="CHEBI:57692"/>
    </ligand>
</feature>
<feature type="binding site" evidence="15">
    <location>
        <position position="300"/>
    </location>
    <ligand>
        <name>FAD</name>
        <dbReference type="ChEBI" id="CHEBI:57692"/>
    </ligand>
</feature>
<dbReference type="OrthoDB" id="260519at2759"/>
<keyword evidence="9 15" id="KW-0274">FAD</keyword>
<dbReference type="SUPFAM" id="SSF63380">
    <property type="entry name" value="Riboflavin synthase domain-like"/>
    <property type="match status" value="1"/>
</dbReference>
<keyword evidence="10" id="KW-1133">Transmembrane helix</keyword>
<dbReference type="PROSITE" id="PS50255">
    <property type="entry name" value="CYTOCHROME_B5_2"/>
    <property type="match status" value="1"/>
</dbReference>
<evidence type="ECO:0000256" key="4">
    <source>
        <dbReference type="ARBA" id="ARBA00022617"/>
    </source>
</evidence>
<evidence type="ECO:0000256" key="5">
    <source>
        <dbReference type="ARBA" id="ARBA00022630"/>
    </source>
</evidence>
<feature type="domain" description="FAD-binding FR-type" evidence="18">
    <location>
        <begin position="223"/>
        <end position="326"/>
    </location>
</feature>
<keyword evidence="20" id="KW-1185">Reference proteome</keyword>
<dbReference type="EMBL" id="ML732241">
    <property type="protein sequence ID" value="KAB8072679.1"/>
    <property type="molecule type" value="Genomic_DNA"/>
</dbReference>
<evidence type="ECO:0000256" key="16">
    <source>
        <dbReference type="RuleBase" id="RU362121"/>
    </source>
</evidence>
<dbReference type="Pfam" id="PF00970">
    <property type="entry name" value="FAD_binding_6"/>
    <property type="match status" value="1"/>
</dbReference>
<dbReference type="FunFam" id="3.40.50.80:FF:000019">
    <property type="entry name" value="NADH-cytochrome b5 reductase"/>
    <property type="match status" value="1"/>
</dbReference>
<dbReference type="PROSITE" id="PS51384">
    <property type="entry name" value="FAD_FR"/>
    <property type="match status" value="1"/>
</dbReference>
<dbReference type="PRINTS" id="PR00406">
    <property type="entry name" value="CYTB5RDTASE"/>
</dbReference>
<keyword evidence="14" id="KW-0472">Membrane</keyword>
<name>A0A5N5WWI7_9EURO</name>
<dbReference type="InterPro" id="IPR001709">
    <property type="entry name" value="Flavoprot_Pyr_Nucl_cyt_Rdtase"/>
</dbReference>
<dbReference type="AlphaFoldDB" id="A0A5N5WWI7"/>
<keyword evidence="5 15" id="KW-0285">Flavoprotein</keyword>
<sequence>MAQYYTVEEVAKHTTKDDLWMILHNKVYNISKYLEDHPGGAPVLVEVAGQDATAAFEDVGHSDEARDLLEPFLIGELPPDGQLEVVETYRPEYQTVSTVNDVAASNTFAARVRGLVIRSLPVTPALYVAFKVYRGDWALSMATLKNLIHLVEQSAQNTNGNFWFGFGVSSFFGASTTIGALSHINKLLNTNTNFKSFPPTKKFSAFPVRPKKTAASGPVLDPRVYRTLPLVKKDKLSHDSHRFVFALPNKTDSVGIPTGQHVSIRAKINNTVVSRSYTPTSNNSDLGRLELVVKVYPDGKLTSYLASLPLQAQVEFAGPKGAMKYHRGLCRSIGMIAGGSGISPMYQVIRAICEDGSDSTTVSLLYANRTEQDILLRKDLDDFARKYPQKFRVHYLLDSPPANWEYTKGYVTKGLIKERLPGAAPDTKVFLCGPPGMIKAATGSLIDLGFTKPGALSKATDQVFLF</sequence>
<organism evidence="19 20">
    <name type="scientific">Aspergillus leporis</name>
    <dbReference type="NCBI Taxonomy" id="41062"/>
    <lineage>
        <taxon>Eukaryota</taxon>
        <taxon>Fungi</taxon>
        <taxon>Dikarya</taxon>
        <taxon>Ascomycota</taxon>
        <taxon>Pezizomycotina</taxon>
        <taxon>Eurotiomycetes</taxon>
        <taxon>Eurotiomycetidae</taxon>
        <taxon>Eurotiales</taxon>
        <taxon>Aspergillaceae</taxon>
        <taxon>Aspergillus</taxon>
        <taxon>Aspergillus subgen. Circumdati</taxon>
    </lineage>
</organism>
<dbReference type="InterPro" id="IPR018506">
    <property type="entry name" value="Cyt_B5_heme-BS"/>
</dbReference>
<dbReference type="InterPro" id="IPR008333">
    <property type="entry name" value="Cbr1-like_FAD-bd_dom"/>
</dbReference>
<feature type="binding site" evidence="15">
    <location>
        <position position="292"/>
    </location>
    <ligand>
        <name>FAD</name>
        <dbReference type="ChEBI" id="CHEBI:57692"/>
    </ligand>
</feature>
<proteinExistence type="inferred from homology"/>
<dbReference type="CDD" id="cd06183">
    <property type="entry name" value="cyt_b5_reduct_like"/>
    <property type="match status" value="1"/>
</dbReference>
<dbReference type="InterPro" id="IPR001834">
    <property type="entry name" value="CBR-like"/>
</dbReference>
<feature type="domain" description="Cytochrome b5 heme-binding" evidence="17">
    <location>
        <begin position="2"/>
        <end position="78"/>
    </location>
</feature>
<dbReference type="InterPro" id="IPR001433">
    <property type="entry name" value="OxRdtase_FAD/NAD-bd"/>
</dbReference>
<dbReference type="InterPro" id="IPR017927">
    <property type="entry name" value="FAD-bd_FR_type"/>
</dbReference>
<keyword evidence="7 16" id="KW-0479">Metal-binding</keyword>
<keyword evidence="13" id="KW-0520">NAD</keyword>
<dbReference type="SUPFAM" id="SSF52343">
    <property type="entry name" value="Ferredoxin reductase-like, C-terminal NADP-linked domain"/>
    <property type="match status" value="1"/>
</dbReference>
<comment type="subcellular location">
    <subcellularLocation>
        <location evidence="2">Mitochondrion outer membrane</location>
        <topology evidence="2">Single-pass membrane protein</topology>
    </subcellularLocation>
</comment>
<evidence type="ECO:0000256" key="6">
    <source>
        <dbReference type="ARBA" id="ARBA00022692"/>
    </source>
</evidence>
<accession>A0A5N5WWI7</accession>
<feature type="binding site" evidence="15">
    <location>
        <position position="277"/>
    </location>
    <ligand>
        <name>FAD</name>
        <dbReference type="ChEBI" id="CHEBI:57692"/>
    </ligand>
</feature>
<evidence type="ECO:0000313" key="20">
    <source>
        <dbReference type="Proteomes" id="UP000326565"/>
    </source>
</evidence>
<keyword evidence="6" id="KW-0812">Transmembrane</keyword>
<evidence type="ECO:0000256" key="9">
    <source>
        <dbReference type="ARBA" id="ARBA00022827"/>
    </source>
</evidence>
<dbReference type="GO" id="GO:0020037">
    <property type="term" value="F:heme binding"/>
    <property type="evidence" value="ECO:0007669"/>
    <property type="project" value="UniProtKB-UniRule"/>
</dbReference>
<dbReference type="SMART" id="SM01117">
    <property type="entry name" value="Cyt-b5"/>
    <property type="match status" value="1"/>
</dbReference>